<dbReference type="Proteomes" id="UP000052052">
    <property type="component" value="Unassembled WGS sequence"/>
</dbReference>
<keyword evidence="4" id="KW-1185">Reference proteome</keyword>
<accession>A0A0R0CF24</accession>
<dbReference type="Pfam" id="PF09994">
    <property type="entry name" value="T6SS_Tle1-like_cat"/>
    <property type="match status" value="1"/>
</dbReference>
<name>A0A0R0CF24_9GAMM</name>
<proteinExistence type="predicted"/>
<dbReference type="PATRIC" id="fig|344882.3.peg.1134"/>
<reference evidence="3 4" key="1">
    <citation type="submission" date="2015-05" db="EMBL/GenBank/DDBJ databases">
        <title>Genome sequencing and analysis of members of genus Stenotrophomonas.</title>
        <authorList>
            <person name="Patil P.P."/>
            <person name="Midha S."/>
            <person name="Patil P.B."/>
        </authorList>
    </citation>
    <scope>NUCLEOTIDE SEQUENCE [LARGE SCALE GENOMIC DNA]</scope>
    <source>
        <strain evidence="3 4">DSM 21858</strain>
    </source>
</reference>
<dbReference type="OrthoDB" id="5952792at2"/>
<feature type="compositionally biased region" description="Basic and acidic residues" evidence="1">
    <location>
        <begin position="494"/>
        <end position="513"/>
    </location>
</feature>
<dbReference type="EMBL" id="LDJL01000015">
    <property type="protein sequence ID" value="KRG68377.1"/>
    <property type="molecule type" value="Genomic_DNA"/>
</dbReference>
<dbReference type="RefSeq" id="WP_057660020.1">
    <property type="nucleotide sequence ID" value="NZ_LDJL01000015.1"/>
</dbReference>
<evidence type="ECO:0000256" key="1">
    <source>
        <dbReference type="SAM" id="MobiDB-lite"/>
    </source>
</evidence>
<dbReference type="InterPro" id="IPR018712">
    <property type="entry name" value="Tle1-like_cat"/>
</dbReference>
<dbReference type="PANTHER" id="PTHR33840:SF1">
    <property type="entry name" value="TLE1 PHOSPHOLIPASE DOMAIN-CONTAINING PROTEIN"/>
    <property type="match status" value="1"/>
</dbReference>
<evidence type="ECO:0000313" key="4">
    <source>
        <dbReference type="Proteomes" id="UP000052052"/>
    </source>
</evidence>
<gene>
    <name evidence="3" type="ORF">ABB29_13760</name>
</gene>
<sequence>MSEKIDPARPDGVDTYPVDSAMLSTYERARAELKRFQVPVLAGGPHQRLFVANFDGTGNNMYQDPLHITNVGAFYKQIKSEKYSGDTFATGYSPGVGTQHNRIERLLDEAVGYSYGPRMEQMYLDFITQAKEWQREDPNAEISLASVGFSRGAVTASLFTRMVHERGIQNPDGMILERGADGQLIGMTPTQPPLVLPGQTRQVLGMFDPVATGDLNLADVRPAPSVVSGLQITALHDARDVFLIKYIFDRGVSEDGRFLNVMVPGAHSDTGGSYLLNGLSVRSGNLMAGWLNTVAGQPLLQDQPVPSDPRMNVVHRSEQHLAIYTTLGFDAAGRRLGTEDLAGNRVLPRQEASNPLPADPALMRGLDYRPVRLPAERFDDSVPAFLLPEPGPAAPTDVQWNQLWQNTPLGMQPGNGPQAPGKRPGQGVDADYAPAHDPRVAAVLNAAERGDRDTIIAIGREYAQTPAGQAWLQQGRDELDRQLVQRAREQQALEERALEQQTREQAREQEQEQQRMLALQAEEPQRRQGRSI</sequence>
<dbReference type="PANTHER" id="PTHR33840">
    <property type="match status" value="1"/>
</dbReference>
<feature type="region of interest" description="Disordered" evidence="1">
    <location>
        <begin position="494"/>
        <end position="532"/>
    </location>
</feature>
<evidence type="ECO:0000313" key="3">
    <source>
        <dbReference type="EMBL" id="KRG68377.1"/>
    </source>
</evidence>
<dbReference type="STRING" id="344882.ABB29_13760"/>
<dbReference type="AlphaFoldDB" id="A0A0R0CF24"/>
<comment type="caution">
    <text evidence="3">The sequence shown here is derived from an EMBL/GenBank/DDBJ whole genome shotgun (WGS) entry which is preliminary data.</text>
</comment>
<evidence type="ECO:0000259" key="2">
    <source>
        <dbReference type="Pfam" id="PF09994"/>
    </source>
</evidence>
<feature type="domain" description="T6SS Phospholipase effector Tle1-like catalytic" evidence="2">
    <location>
        <begin position="50"/>
        <end position="173"/>
    </location>
</feature>
<protein>
    <recommendedName>
        <fullName evidence="2">T6SS Phospholipase effector Tle1-like catalytic domain-containing protein</fullName>
    </recommendedName>
</protein>
<organism evidence="3 4">
    <name type="scientific">Pseudoxanthomonas dokdonensis</name>
    <dbReference type="NCBI Taxonomy" id="344882"/>
    <lineage>
        <taxon>Bacteria</taxon>
        <taxon>Pseudomonadati</taxon>
        <taxon>Pseudomonadota</taxon>
        <taxon>Gammaproteobacteria</taxon>
        <taxon>Lysobacterales</taxon>
        <taxon>Lysobacteraceae</taxon>
        <taxon>Pseudoxanthomonas</taxon>
    </lineage>
</organism>